<evidence type="ECO:0000313" key="2">
    <source>
        <dbReference type="EMBL" id="GBP97161.1"/>
    </source>
</evidence>
<accession>A0A4C2A8H7</accession>
<keyword evidence="1" id="KW-1133">Transmembrane helix</keyword>
<sequence length="83" mass="9417">MESQHALTPPLYWVCAVLVGSTLRYLYLTELTRITNRSYSPWLCRKTRGFAGFARLFRSGSGSRDRETFGVDHGDAFSKIVTP</sequence>
<feature type="transmembrane region" description="Helical" evidence="1">
    <location>
        <begin position="6"/>
        <end position="27"/>
    </location>
</feature>
<reference evidence="2 3" key="1">
    <citation type="journal article" date="2019" name="Commun. Biol.">
        <title>The bagworm genome reveals a unique fibroin gene that provides high tensile strength.</title>
        <authorList>
            <person name="Kono N."/>
            <person name="Nakamura H."/>
            <person name="Ohtoshi R."/>
            <person name="Tomita M."/>
            <person name="Numata K."/>
            <person name="Arakawa K."/>
        </authorList>
    </citation>
    <scope>NUCLEOTIDE SEQUENCE [LARGE SCALE GENOMIC DNA]</scope>
</reference>
<evidence type="ECO:0000256" key="1">
    <source>
        <dbReference type="SAM" id="Phobius"/>
    </source>
</evidence>
<evidence type="ECO:0000313" key="3">
    <source>
        <dbReference type="Proteomes" id="UP000299102"/>
    </source>
</evidence>
<dbReference type="Proteomes" id="UP000299102">
    <property type="component" value="Unassembled WGS sequence"/>
</dbReference>
<organism evidence="2 3">
    <name type="scientific">Eumeta variegata</name>
    <name type="common">Bagworm moth</name>
    <name type="synonym">Eumeta japonica</name>
    <dbReference type="NCBI Taxonomy" id="151549"/>
    <lineage>
        <taxon>Eukaryota</taxon>
        <taxon>Metazoa</taxon>
        <taxon>Ecdysozoa</taxon>
        <taxon>Arthropoda</taxon>
        <taxon>Hexapoda</taxon>
        <taxon>Insecta</taxon>
        <taxon>Pterygota</taxon>
        <taxon>Neoptera</taxon>
        <taxon>Endopterygota</taxon>
        <taxon>Lepidoptera</taxon>
        <taxon>Glossata</taxon>
        <taxon>Ditrysia</taxon>
        <taxon>Tineoidea</taxon>
        <taxon>Psychidae</taxon>
        <taxon>Oiketicinae</taxon>
        <taxon>Eumeta</taxon>
    </lineage>
</organism>
<dbReference type="AlphaFoldDB" id="A0A4C2A8H7"/>
<comment type="caution">
    <text evidence="2">The sequence shown here is derived from an EMBL/GenBank/DDBJ whole genome shotgun (WGS) entry which is preliminary data.</text>
</comment>
<keyword evidence="3" id="KW-1185">Reference proteome</keyword>
<keyword evidence="1" id="KW-0472">Membrane</keyword>
<keyword evidence="1" id="KW-0812">Transmembrane</keyword>
<gene>
    <name evidence="2" type="ORF">EVAR_68231_1</name>
</gene>
<protein>
    <submittedName>
        <fullName evidence="2">Uncharacterized protein</fullName>
    </submittedName>
</protein>
<proteinExistence type="predicted"/>
<name>A0A4C2A8H7_EUMVA</name>
<dbReference type="EMBL" id="BGZK01002884">
    <property type="protein sequence ID" value="GBP97161.1"/>
    <property type="molecule type" value="Genomic_DNA"/>
</dbReference>